<dbReference type="EMBL" id="KZ819365">
    <property type="protein sequence ID" value="PWN43964.1"/>
    <property type="molecule type" value="Genomic_DNA"/>
</dbReference>
<accession>A0A316W383</accession>
<proteinExistence type="predicted"/>
<evidence type="ECO:0000256" key="1">
    <source>
        <dbReference type="SAM" id="MobiDB-lite"/>
    </source>
</evidence>
<dbReference type="GeneID" id="37039304"/>
<sequence>MHPSLLESSNRSGLPAPHDRTGLSGTRSWFEDVVLAGEYELEGVGRCCEPLRRMHHLPKIGSVLPPKPCSSRQSNCLGCRLNSIENLKHGHGHGPVRPTLAIKGQSPVYGTQAKRLPHQSEQQQSSAACPREVKRNPPLALQGESEIATLHLPFSFLFTITSLSP</sequence>
<reference evidence="2 3" key="1">
    <citation type="journal article" date="2018" name="Mol. Biol. Evol.">
        <title>Broad Genomic Sampling Reveals a Smut Pathogenic Ancestry of the Fungal Clade Ustilaginomycotina.</title>
        <authorList>
            <person name="Kijpornyongpan T."/>
            <person name="Mondo S.J."/>
            <person name="Barry K."/>
            <person name="Sandor L."/>
            <person name="Lee J."/>
            <person name="Lipzen A."/>
            <person name="Pangilinan J."/>
            <person name="LaButti K."/>
            <person name="Hainaut M."/>
            <person name="Henrissat B."/>
            <person name="Grigoriev I.V."/>
            <person name="Spatafora J.W."/>
            <person name="Aime M.C."/>
        </authorList>
    </citation>
    <scope>NUCLEOTIDE SEQUENCE [LARGE SCALE GENOMIC DNA]</scope>
    <source>
        <strain evidence="2 3">MCA 4658</strain>
    </source>
</reference>
<feature type="compositionally biased region" description="Polar residues" evidence="1">
    <location>
        <begin position="1"/>
        <end position="12"/>
    </location>
</feature>
<gene>
    <name evidence="2" type="ORF">IE81DRAFT_54162</name>
</gene>
<evidence type="ECO:0000313" key="3">
    <source>
        <dbReference type="Proteomes" id="UP000245783"/>
    </source>
</evidence>
<name>A0A316W383_9BASI</name>
<organism evidence="2 3">
    <name type="scientific">Ceraceosorus guamensis</name>
    <dbReference type="NCBI Taxonomy" id="1522189"/>
    <lineage>
        <taxon>Eukaryota</taxon>
        <taxon>Fungi</taxon>
        <taxon>Dikarya</taxon>
        <taxon>Basidiomycota</taxon>
        <taxon>Ustilaginomycotina</taxon>
        <taxon>Exobasidiomycetes</taxon>
        <taxon>Ceraceosorales</taxon>
        <taxon>Ceraceosoraceae</taxon>
        <taxon>Ceraceosorus</taxon>
    </lineage>
</organism>
<dbReference type="Proteomes" id="UP000245783">
    <property type="component" value="Unassembled WGS sequence"/>
</dbReference>
<dbReference type="RefSeq" id="XP_025371124.1">
    <property type="nucleotide sequence ID" value="XM_025517434.1"/>
</dbReference>
<evidence type="ECO:0000313" key="2">
    <source>
        <dbReference type="EMBL" id="PWN43964.1"/>
    </source>
</evidence>
<dbReference type="AlphaFoldDB" id="A0A316W383"/>
<keyword evidence="3" id="KW-1185">Reference proteome</keyword>
<feature type="region of interest" description="Disordered" evidence="1">
    <location>
        <begin position="1"/>
        <end position="23"/>
    </location>
</feature>
<dbReference type="InParanoid" id="A0A316W383"/>
<protein>
    <submittedName>
        <fullName evidence="2">Uncharacterized protein</fullName>
    </submittedName>
</protein>